<feature type="region of interest" description="Disordered" evidence="1">
    <location>
        <begin position="22"/>
        <end position="41"/>
    </location>
</feature>
<keyword evidence="3" id="KW-1185">Reference proteome</keyword>
<evidence type="ECO:0000313" key="2">
    <source>
        <dbReference type="EMBL" id="VDK55877.1"/>
    </source>
</evidence>
<organism evidence="2 3">
    <name type="scientific">Cylicostephanus goldi</name>
    <name type="common">Nematode worm</name>
    <dbReference type="NCBI Taxonomy" id="71465"/>
    <lineage>
        <taxon>Eukaryota</taxon>
        <taxon>Metazoa</taxon>
        <taxon>Ecdysozoa</taxon>
        <taxon>Nematoda</taxon>
        <taxon>Chromadorea</taxon>
        <taxon>Rhabditida</taxon>
        <taxon>Rhabditina</taxon>
        <taxon>Rhabditomorpha</taxon>
        <taxon>Strongyloidea</taxon>
        <taxon>Strongylidae</taxon>
        <taxon>Cylicostephanus</taxon>
    </lineage>
</organism>
<accession>A0A3P6RAA2</accession>
<name>A0A3P6RAA2_CYLGO</name>
<dbReference type="EMBL" id="UYRV01008709">
    <property type="protein sequence ID" value="VDK55877.1"/>
    <property type="molecule type" value="Genomic_DNA"/>
</dbReference>
<reference evidence="2 3" key="1">
    <citation type="submission" date="2018-11" db="EMBL/GenBank/DDBJ databases">
        <authorList>
            <consortium name="Pathogen Informatics"/>
        </authorList>
    </citation>
    <scope>NUCLEOTIDE SEQUENCE [LARGE SCALE GENOMIC DNA]</scope>
</reference>
<dbReference type="OrthoDB" id="10260894at2759"/>
<dbReference type="Proteomes" id="UP000271889">
    <property type="component" value="Unassembled WGS sequence"/>
</dbReference>
<gene>
    <name evidence="2" type="ORF">CGOC_LOCUS3455</name>
</gene>
<proteinExistence type="predicted"/>
<evidence type="ECO:0000256" key="1">
    <source>
        <dbReference type="SAM" id="MobiDB-lite"/>
    </source>
</evidence>
<protein>
    <submittedName>
        <fullName evidence="2">Uncharacterized protein</fullName>
    </submittedName>
</protein>
<dbReference type="AlphaFoldDB" id="A0A3P6RAA2"/>
<evidence type="ECO:0000313" key="3">
    <source>
        <dbReference type="Proteomes" id="UP000271889"/>
    </source>
</evidence>
<sequence length="180" mass="19905">QVQHISTGKKVEEVERKVVEQDNAKTTHTITSKKALTPKEPPTTIVKQDVLKENSLRSTTEKERVEEQKKDTAKILKTARSALVKAVDKVTIEESSKVDGKTTKFSVAGTNDVSRKVKELAQETSAPQGKAKTAEVTASEKVKVILEVGKNGEKCSVEKTTVQKVKSFRFFSTYPTNSDR</sequence>
<feature type="non-terminal residue" evidence="2">
    <location>
        <position position="1"/>
    </location>
</feature>